<evidence type="ECO:0000313" key="3">
    <source>
        <dbReference type="EMBL" id="AES71135.1"/>
    </source>
</evidence>
<dbReference type="EMBL" id="CM001219">
    <property type="protein sequence ID" value="AES71135.1"/>
    <property type="molecule type" value="Genomic_DNA"/>
</dbReference>
<keyword evidence="3" id="KW-0547">Nucleotide-binding</keyword>
<dbReference type="HOGENOM" id="CLU_1706909_0_0_1"/>
<keyword evidence="5" id="KW-1185">Reference proteome</keyword>
<feature type="domain" description="ATP-dependent RNA helicase DHX37-like C-terminal" evidence="2">
    <location>
        <begin position="97"/>
        <end position="152"/>
    </location>
</feature>
<dbReference type="STRING" id="3880.G7JB83"/>
<name>G7JB83_MEDTR</name>
<dbReference type="EnsemblPlants" id="AES71135">
    <property type="protein sequence ID" value="AES71135"/>
    <property type="gene ID" value="MTR_3g070440"/>
</dbReference>
<keyword evidence="3" id="KW-0067">ATP-binding</keyword>
<protein>
    <submittedName>
        <fullName evidence="3">ATP-dependent RNA helicase DHX37-like protein, putative</fullName>
    </submittedName>
</protein>
<evidence type="ECO:0000259" key="2">
    <source>
        <dbReference type="Pfam" id="PF23362"/>
    </source>
</evidence>
<reference evidence="3 5" key="1">
    <citation type="journal article" date="2011" name="Nature">
        <title>The Medicago genome provides insight into the evolution of rhizobial symbioses.</title>
        <authorList>
            <person name="Young N.D."/>
            <person name="Debelle F."/>
            <person name="Oldroyd G.E."/>
            <person name="Geurts R."/>
            <person name="Cannon S.B."/>
            <person name="Udvardi M.K."/>
            <person name="Benedito V.A."/>
            <person name="Mayer K.F."/>
            <person name="Gouzy J."/>
            <person name="Schoof H."/>
            <person name="Van de Peer Y."/>
            <person name="Proost S."/>
            <person name="Cook D.R."/>
            <person name="Meyers B.C."/>
            <person name="Spannagl M."/>
            <person name="Cheung F."/>
            <person name="De Mita S."/>
            <person name="Krishnakumar V."/>
            <person name="Gundlach H."/>
            <person name="Zhou S."/>
            <person name="Mudge J."/>
            <person name="Bharti A.K."/>
            <person name="Murray J.D."/>
            <person name="Naoumkina M.A."/>
            <person name="Rosen B."/>
            <person name="Silverstein K.A."/>
            <person name="Tang H."/>
            <person name="Rombauts S."/>
            <person name="Zhao P.X."/>
            <person name="Zhou P."/>
            <person name="Barbe V."/>
            <person name="Bardou P."/>
            <person name="Bechner M."/>
            <person name="Bellec A."/>
            <person name="Berger A."/>
            <person name="Berges H."/>
            <person name="Bidwell S."/>
            <person name="Bisseling T."/>
            <person name="Choisne N."/>
            <person name="Couloux A."/>
            <person name="Denny R."/>
            <person name="Deshpande S."/>
            <person name="Dai X."/>
            <person name="Doyle J.J."/>
            <person name="Dudez A.M."/>
            <person name="Farmer A.D."/>
            <person name="Fouteau S."/>
            <person name="Franken C."/>
            <person name="Gibelin C."/>
            <person name="Gish J."/>
            <person name="Goldstein S."/>
            <person name="Gonzalez A.J."/>
            <person name="Green P.J."/>
            <person name="Hallab A."/>
            <person name="Hartog M."/>
            <person name="Hua A."/>
            <person name="Humphray S.J."/>
            <person name="Jeong D.H."/>
            <person name="Jing Y."/>
            <person name="Jocker A."/>
            <person name="Kenton S.M."/>
            <person name="Kim D.J."/>
            <person name="Klee K."/>
            <person name="Lai H."/>
            <person name="Lang C."/>
            <person name="Lin S."/>
            <person name="Macmil S.L."/>
            <person name="Magdelenat G."/>
            <person name="Matthews L."/>
            <person name="McCorrison J."/>
            <person name="Monaghan E.L."/>
            <person name="Mun J.H."/>
            <person name="Najar F.Z."/>
            <person name="Nicholson C."/>
            <person name="Noirot C."/>
            <person name="O'Bleness M."/>
            <person name="Paule C.R."/>
            <person name="Poulain J."/>
            <person name="Prion F."/>
            <person name="Qin B."/>
            <person name="Qu C."/>
            <person name="Retzel E.F."/>
            <person name="Riddle C."/>
            <person name="Sallet E."/>
            <person name="Samain S."/>
            <person name="Samson N."/>
            <person name="Sanders I."/>
            <person name="Saurat O."/>
            <person name="Scarpelli C."/>
            <person name="Schiex T."/>
            <person name="Segurens B."/>
            <person name="Severin A.J."/>
            <person name="Sherrier D.J."/>
            <person name="Shi R."/>
            <person name="Sims S."/>
            <person name="Singer S.R."/>
            <person name="Sinharoy S."/>
            <person name="Sterck L."/>
            <person name="Viollet A."/>
            <person name="Wang B.B."/>
            <person name="Wang K."/>
            <person name="Wang M."/>
            <person name="Wang X."/>
            <person name="Warfsmann J."/>
            <person name="Weissenbach J."/>
            <person name="White D.D."/>
            <person name="White J.D."/>
            <person name="Wiley G.B."/>
            <person name="Wincker P."/>
            <person name="Xing Y."/>
            <person name="Yang L."/>
            <person name="Yao Z."/>
            <person name="Ying F."/>
            <person name="Zhai J."/>
            <person name="Zhou L."/>
            <person name="Zuber A."/>
            <person name="Denarie J."/>
            <person name="Dixon R.A."/>
            <person name="May G.D."/>
            <person name="Schwartz D.C."/>
            <person name="Rogers J."/>
            <person name="Quetier F."/>
            <person name="Town C.D."/>
            <person name="Roe B.A."/>
        </authorList>
    </citation>
    <scope>NUCLEOTIDE SEQUENCE [LARGE SCALE GENOMIC DNA]</scope>
    <source>
        <strain evidence="3">A17</strain>
        <strain evidence="4 5">cv. Jemalong A17</strain>
    </source>
</reference>
<sequence>MALLPFESLMWKMLSRVLLHTIVSLWLRKDSFVKQYVDEFSYQSCMVEESIFLHRWPSVSILHHEFLIYNELLETKRSNKEGVMSAKRTYLREAFGRKGVEKLISKIKIKLINSFAMLRMVWKVNPRELCSEILDWFHQGFHKHFEKIWLQMLG</sequence>
<gene>
    <name evidence="3" type="ordered locus">MTR_3g070440</name>
</gene>
<dbReference type="Pfam" id="PF23362">
    <property type="entry name" value="DHX37_C"/>
    <property type="match status" value="1"/>
</dbReference>
<dbReference type="PaxDb" id="3880-AES71135"/>
<reference evidence="4" key="3">
    <citation type="submission" date="2015-04" db="UniProtKB">
        <authorList>
            <consortium name="EnsemblPlants"/>
        </authorList>
    </citation>
    <scope>IDENTIFICATION</scope>
    <source>
        <strain evidence="4">cv. Jemalong A17</strain>
    </source>
</reference>
<proteinExistence type="predicted"/>
<accession>G7JB83</accession>
<dbReference type="InterPro" id="IPR056371">
    <property type="entry name" value="DHX37-like_C"/>
</dbReference>
<reference evidence="3 5" key="2">
    <citation type="journal article" date="2014" name="BMC Genomics">
        <title>An improved genome release (version Mt4.0) for the model legume Medicago truncatula.</title>
        <authorList>
            <person name="Tang H."/>
            <person name="Krishnakumar V."/>
            <person name="Bidwell S."/>
            <person name="Rosen B."/>
            <person name="Chan A."/>
            <person name="Zhou S."/>
            <person name="Gentzbittel L."/>
            <person name="Childs K.L."/>
            <person name="Yandell M."/>
            <person name="Gundlach H."/>
            <person name="Mayer K.F."/>
            <person name="Schwartz D.C."/>
            <person name="Town C.D."/>
        </authorList>
    </citation>
    <scope>GENOME REANNOTATION</scope>
    <source>
        <strain evidence="4 5">cv. Jemalong A17</strain>
    </source>
</reference>
<feature type="signal peptide" evidence="1">
    <location>
        <begin position="1"/>
        <end position="19"/>
    </location>
</feature>
<organism evidence="3 5">
    <name type="scientific">Medicago truncatula</name>
    <name type="common">Barrel medic</name>
    <name type="synonym">Medicago tribuloides</name>
    <dbReference type="NCBI Taxonomy" id="3880"/>
    <lineage>
        <taxon>Eukaryota</taxon>
        <taxon>Viridiplantae</taxon>
        <taxon>Streptophyta</taxon>
        <taxon>Embryophyta</taxon>
        <taxon>Tracheophyta</taxon>
        <taxon>Spermatophyta</taxon>
        <taxon>Magnoliopsida</taxon>
        <taxon>eudicotyledons</taxon>
        <taxon>Gunneridae</taxon>
        <taxon>Pentapetalae</taxon>
        <taxon>rosids</taxon>
        <taxon>fabids</taxon>
        <taxon>Fabales</taxon>
        <taxon>Fabaceae</taxon>
        <taxon>Papilionoideae</taxon>
        <taxon>50 kb inversion clade</taxon>
        <taxon>NPAAA clade</taxon>
        <taxon>Hologalegina</taxon>
        <taxon>IRL clade</taxon>
        <taxon>Trifolieae</taxon>
        <taxon>Medicago</taxon>
    </lineage>
</organism>
<evidence type="ECO:0000313" key="4">
    <source>
        <dbReference type="EnsemblPlants" id="AES71135"/>
    </source>
</evidence>
<dbReference type="Proteomes" id="UP000002051">
    <property type="component" value="Chromosome 3"/>
</dbReference>
<dbReference type="GO" id="GO:0004386">
    <property type="term" value="F:helicase activity"/>
    <property type="evidence" value="ECO:0007669"/>
    <property type="project" value="UniProtKB-KW"/>
</dbReference>
<evidence type="ECO:0000313" key="5">
    <source>
        <dbReference type="Proteomes" id="UP000002051"/>
    </source>
</evidence>
<keyword evidence="3" id="KW-0378">Hydrolase</keyword>
<feature type="chain" id="PRO_5014572791" evidence="1">
    <location>
        <begin position="20"/>
        <end position="154"/>
    </location>
</feature>
<evidence type="ECO:0000256" key="1">
    <source>
        <dbReference type="SAM" id="SignalP"/>
    </source>
</evidence>
<keyword evidence="3" id="KW-0347">Helicase</keyword>
<keyword evidence="1" id="KW-0732">Signal</keyword>
<dbReference type="AlphaFoldDB" id="G7JB83"/>